<gene>
    <name evidence="1" type="ORF">FNK824_LOCUS30007</name>
</gene>
<evidence type="ECO:0000313" key="2">
    <source>
        <dbReference type="Proteomes" id="UP000663874"/>
    </source>
</evidence>
<dbReference type="EMBL" id="CAJOBE010008993">
    <property type="protein sequence ID" value="CAF4074624.1"/>
    <property type="molecule type" value="Genomic_DNA"/>
</dbReference>
<accession>A0A819TKD7</accession>
<reference evidence="1" key="1">
    <citation type="submission" date="2021-02" db="EMBL/GenBank/DDBJ databases">
        <authorList>
            <person name="Nowell W R."/>
        </authorList>
    </citation>
    <scope>NUCLEOTIDE SEQUENCE</scope>
</reference>
<comment type="caution">
    <text evidence="1">The sequence shown here is derived from an EMBL/GenBank/DDBJ whole genome shotgun (WGS) entry which is preliminary data.</text>
</comment>
<sequence>MEWRNLLIDRLCFLIIFYSIQEIIGYELVSNIHLQNWTNPCEPNPCRAGTCELISKFNFICHCIP</sequence>
<feature type="non-terminal residue" evidence="1">
    <location>
        <position position="1"/>
    </location>
</feature>
<protein>
    <submittedName>
        <fullName evidence="1">Uncharacterized protein</fullName>
    </submittedName>
</protein>
<proteinExistence type="predicted"/>
<organism evidence="1 2">
    <name type="scientific">Rotaria sordida</name>
    <dbReference type="NCBI Taxonomy" id="392033"/>
    <lineage>
        <taxon>Eukaryota</taxon>
        <taxon>Metazoa</taxon>
        <taxon>Spiralia</taxon>
        <taxon>Gnathifera</taxon>
        <taxon>Rotifera</taxon>
        <taxon>Eurotatoria</taxon>
        <taxon>Bdelloidea</taxon>
        <taxon>Philodinida</taxon>
        <taxon>Philodinidae</taxon>
        <taxon>Rotaria</taxon>
    </lineage>
</organism>
<dbReference type="Proteomes" id="UP000663874">
    <property type="component" value="Unassembled WGS sequence"/>
</dbReference>
<name>A0A819TKD7_9BILA</name>
<dbReference type="AlphaFoldDB" id="A0A819TKD7"/>
<evidence type="ECO:0000313" key="1">
    <source>
        <dbReference type="EMBL" id="CAF4074624.1"/>
    </source>
</evidence>